<name>A0A9P5PBC2_9AGAR</name>
<keyword evidence="6" id="KW-1185">Reference proteome</keyword>
<dbReference type="AlphaFoldDB" id="A0A9P5PBC2"/>
<proteinExistence type="predicted"/>
<evidence type="ECO:0000313" key="5">
    <source>
        <dbReference type="EMBL" id="KAF9059005.1"/>
    </source>
</evidence>
<evidence type="ECO:0000256" key="1">
    <source>
        <dbReference type="ARBA" id="ARBA00022603"/>
    </source>
</evidence>
<dbReference type="PANTHER" id="PTHR43591:SF50">
    <property type="entry name" value="METHYLTRANSFERASE DOMAIN-CONTAINING PROTEIN-RELATED"/>
    <property type="match status" value="1"/>
</dbReference>
<feature type="domain" description="Methyltransferase" evidence="4">
    <location>
        <begin position="85"/>
        <end position="177"/>
    </location>
</feature>
<dbReference type="InterPro" id="IPR023576">
    <property type="entry name" value="UbiE/COQ5_MeTrFase_CS"/>
</dbReference>
<dbReference type="PROSITE" id="PS01184">
    <property type="entry name" value="UBIE_2"/>
    <property type="match status" value="1"/>
</dbReference>
<organism evidence="5 6">
    <name type="scientific">Rhodocollybia butyracea</name>
    <dbReference type="NCBI Taxonomy" id="206335"/>
    <lineage>
        <taxon>Eukaryota</taxon>
        <taxon>Fungi</taxon>
        <taxon>Dikarya</taxon>
        <taxon>Basidiomycota</taxon>
        <taxon>Agaricomycotina</taxon>
        <taxon>Agaricomycetes</taxon>
        <taxon>Agaricomycetidae</taxon>
        <taxon>Agaricales</taxon>
        <taxon>Marasmiineae</taxon>
        <taxon>Omphalotaceae</taxon>
        <taxon>Rhodocollybia</taxon>
    </lineage>
</organism>
<dbReference type="GO" id="GO:0032259">
    <property type="term" value="P:methylation"/>
    <property type="evidence" value="ECO:0007669"/>
    <property type="project" value="UniProtKB-KW"/>
</dbReference>
<gene>
    <name evidence="5" type="ORF">BDP27DRAFT_1453579</name>
</gene>
<dbReference type="Pfam" id="PF13649">
    <property type="entry name" value="Methyltransf_25"/>
    <property type="match status" value="1"/>
</dbReference>
<dbReference type="Gene3D" id="3.40.50.150">
    <property type="entry name" value="Vaccinia Virus protein VP39"/>
    <property type="match status" value="1"/>
</dbReference>
<evidence type="ECO:0000256" key="2">
    <source>
        <dbReference type="ARBA" id="ARBA00022679"/>
    </source>
</evidence>
<evidence type="ECO:0000256" key="3">
    <source>
        <dbReference type="ARBA" id="ARBA00022691"/>
    </source>
</evidence>
<dbReference type="CDD" id="cd02440">
    <property type="entry name" value="AdoMet_MTases"/>
    <property type="match status" value="1"/>
</dbReference>
<protein>
    <submittedName>
        <fullName evidence="5">S-adenosyl-L-methionine-dependent methyltransferase</fullName>
    </submittedName>
</protein>
<dbReference type="InterPro" id="IPR041698">
    <property type="entry name" value="Methyltransf_25"/>
</dbReference>
<accession>A0A9P5PBC2</accession>
<evidence type="ECO:0000313" key="6">
    <source>
        <dbReference type="Proteomes" id="UP000772434"/>
    </source>
</evidence>
<dbReference type="PANTHER" id="PTHR43591">
    <property type="entry name" value="METHYLTRANSFERASE"/>
    <property type="match status" value="1"/>
</dbReference>
<keyword evidence="1 5" id="KW-0489">Methyltransferase</keyword>
<dbReference type="EMBL" id="JADNRY010000333">
    <property type="protein sequence ID" value="KAF9059005.1"/>
    <property type="molecule type" value="Genomic_DNA"/>
</dbReference>
<sequence>MSHLDFVSLEPFLRTICTLLKPSTRPKSTGMSPHIEERPFVSHYIVSYNEDEQERLDAQNRYFTQVLCEGQLIVPKISLDPGDEILESATGTGIWLLNVAHKVHPSVSLTGIDISQRLFPTQHPQNVTFAVHTVTNLPKSWSNKFKLVNQRLLCGALTSEQWGVALGELYRVLKPGGWIQLLETGPETTVCGGPIKRFIDAYAAVYVNKGLVSDLNETLDQRLENAGFVNIQKRTTALPRLDSQDLDLEFQGQKRLWMAVIPVLKPAFLATGMFESEDEIEALGKGIDQEWHTPSQYSWHWTVAYAQKPQI</sequence>
<comment type="caution">
    <text evidence="5">The sequence shown here is derived from an EMBL/GenBank/DDBJ whole genome shotgun (WGS) entry which is preliminary data.</text>
</comment>
<dbReference type="InterPro" id="IPR029063">
    <property type="entry name" value="SAM-dependent_MTases_sf"/>
</dbReference>
<evidence type="ECO:0000259" key="4">
    <source>
        <dbReference type="Pfam" id="PF13649"/>
    </source>
</evidence>
<dbReference type="SUPFAM" id="SSF53335">
    <property type="entry name" value="S-adenosyl-L-methionine-dependent methyltransferases"/>
    <property type="match status" value="1"/>
</dbReference>
<dbReference type="OrthoDB" id="2013972at2759"/>
<keyword evidence="2" id="KW-0808">Transferase</keyword>
<dbReference type="Proteomes" id="UP000772434">
    <property type="component" value="Unassembled WGS sequence"/>
</dbReference>
<keyword evidence="3" id="KW-0949">S-adenosyl-L-methionine</keyword>
<reference evidence="5" key="1">
    <citation type="submission" date="2020-11" db="EMBL/GenBank/DDBJ databases">
        <authorList>
            <consortium name="DOE Joint Genome Institute"/>
            <person name="Ahrendt S."/>
            <person name="Riley R."/>
            <person name="Andreopoulos W."/>
            <person name="Labutti K."/>
            <person name="Pangilinan J."/>
            <person name="Ruiz-Duenas F.J."/>
            <person name="Barrasa J.M."/>
            <person name="Sanchez-Garcia M."/>
            <person name="Camarero S."/>
            <person name="Miyauchi S."/>
            <person name="Serrano A."/>
            <person name="Linde D."/>
            <person name="Babiker R."/>
            <person name="Drula E."/>
            <person name="Ayuso-Fernandez I."/>
            <person name="Pacheco R."/>
            <person name="Padilla G."/>
            <person name="Ferreira P."/>
            <person name="Barriuso J."/>
            <person name="Kellner H."/>
            <person name="Castanera R."/>
            <person name="Alfaro M."/>
            <person name="Ramirez L."/>
            <person name="Pisabarro A.G."/>
            <person name="Kuo A."/>
            <person name="Tritt A."/>
            <person name="Lipzen A."/>
            <person name="He G."/>
            <person name="Yan M."/>
            <person name="Ng V."/>
            <person name="Cullen D."/>
            <person name="Martin F."/>
            <person name="Rosso M.-N."/>
            <person name="Henrissat B."/>
            <person name="Hibbett D."/>
            <person name="Martinez A.T."/>
            <person name="Grigoriev I.V."/>
        </authorList>
    </citation>
    <scope>NUCLEOTIDE SEQUENCE</scope>
    <source>
        <strain evidence="5">AH 40177</strain>
    </source>
</reference>
<dbReference type="GO" id="GO:0008168">
    <property type="term" value="F:methyltransferase activity"/>
    <property type="evidence" value="ECO:0007669"/>
    <property type="project" value="UniProtKB-KW"/>
</dbReference>